<accession>A0A8J6A6Z2</accession>
<dbReference type="Proteomes" id="UP000700334">
    <property type="component" value="Unassembled WGS sequence"/>
</dbReference>
<gene>
    <name evidence="1" type="ORF">J0S82_008213</name>
</gene>
<keyword evidence="2" id="KW-1185">Reference proteome</keyword>
<sequence>MLEELWWEQQAELLEVKYNTMQRKLFIAGRNIMVHTNEQQKILELQRQEIGKKKKFECNLQQEMVLRYEKTIYALGHQHALAAGDGSQIQETQAALSSCSQ</sequence>
<comment type="caution">
    <text evidence="1">The sequence shown here is derived from an EMBL/GenBank/DDBJ whole genome shotgun (WGS) entry which is preliminary data.</text>
</comment>
<proteinExistence type="predicted"/>
<organism evidence="1 2">
    <name type="scientific">Galemys pyrenaicus</name>
    <name type="common">Iberian desman</name>
    <name type="synonym">Pyrenean desman</name>
    <dbReference type="NCBI Taxonomy" id="202257"/>
    <lineage>
        <taxon>Eukaryota</taxon>
        <taxon>Metazoa</taxon>
        <taxon>Chordata</taxon>
        <taxon>Craniata</taxon>
        <taxon>Vertebrata</taxon>
        <taxon>Euteleostomi</taxon>
        <taxon>Mammalia</taxon>
        <taxon>Eutheria</taxon>
        <taxon>Laurasiatheria</taxon>
        <taxon>Eulipotyphla</taxon>
        <taxon>Talpidae</taxon>
        <taxon>Galemys</taxon>
    </lineage>
</organism>
<dbReference type="OrthoDB" id="3176171at2759"/>
<evidence type="ECO:0000313" key="1">
    <source>
        <dbReference type="EMBL" id="KAG8516509.1"/>
    </source>
</evidence>
<dbReference type="EMBL" id="JAGFMF010011678">
    <property type="protein sequence ID" value="KAG8516509.1"/>
    <property type="molecule type" value="Genomic_DNA"/>
</dbReference>
<reference evidence="1" key="1">
    <citation type="journal article" date="2021" name="Evol. Appl.">
        <title>The genome of the Pyrenean desman and the effects of bottlenecks and inbreeding on the genomic landscape of an endangered species.</title>
        <authorList>
            <person name="Escoda L."/>
            <person name="Castresana J."/>
        </authorList>
    </citation>
    <scope>NUCLEOTIDE SEQUENCE</scope>
    <source>
        <strain evidence="1">IBE-C5619</strain>
    </source>
</reference>
<protein>
    <submittedName>
        <fullName evidence="1">Kinesin-like protein KIF3C</fullName>
    </submittedName>
</protein>
<evidence type="ECO:0000313" key="2">
    <source>
        <dbReference type="Proteomes" id="UP000700334"/>
    </source>
</evidence>
<name>A0A8J6A6Z2_GALPY</name>
<dbReference type="AlphaFoldDB" id="A0A8J6A6Z2"/>